<gene>
    <name evidence="6" type="primary">LOC115368690</name>
</gene>
<dbReference type="GO" id="GO:0000785">
    <property type="term" value="C:chromatin"/>
    <property type="evidence" value="ECO:0007669"/>
    <property type="project" value="TreeGrafter"/>
</dbReference>
<dbReference type="CDD" id="cd05498">
    <property type="entry name" value="Bromo_Brdt_II_like"/>
    <property type="match status" value="1"/>
</dbReference>
<dbReference type="CDD" id="cd05497">
    <property type="entry name" value="Bromo_Brdt_I_like"/>
    <property type="match status" value="1"/>
</dbReference>
<evidence type="ECO:0000256" key="3">
    <source>
        <dbReference type="PROSITE-ProRule" id="PRU00035"/>
    </source>
</evidence>
<feature type="region of interest" description="Disordered" evidence="4">
    <location>
        <begin position="378"/>
        <end position="409"/>
    </location>
</feature>
<proteinExistence type="predicted"/>
<evidence type="ECO:0000259" key="5">
    <source>
        <dbReference type="PROSITE" id="PS50014"/>
    </source>
</evidence>
<dbReference type="GO" id="GO:0006355">
    <property type="term" value="P:regulation of DNA-templated transcription"/>
    <property type="evidence" value="ECO:0007669"/>
    <property type="project" value="TreeGrafter"/>
</dbReference>
<evidence type="ECO:0000256" key="2">
    <source>
        <dbReference type="ARBA" id="ARBA00023117"/>
    </source>
</evidence>
<dbReference type="AlphaFoldDB" id="A0A668A916"/>
<keyword evidence="2 3" id="KW-0103">Bromodomain</keyword>
<dbReference type="GO" id="GO:0006338">
    <property type="term" value="P:chromatin remodeling"/>
    <property type="evidence" value="ECO:0007669"/>
    <property type="project" value="TreeGrafter"/>
</dbReference>
<dbReference type="InterPro" id="IPR043509">
    <property type="entry name" value="Bromo_Brdt_II"/>
</dbReference>
<feature type="region of interest" description="Disordered" evidence="4">
    <location>
        <begin position="194"/>
        <end position="225"/>
    </location>
</feature>
<feature type="domain" description="Bromo" evidence="5">
    <location>
        <begin position="274"/>
        <end position="346"/>
    </location>
</feature>
<dbReference type="InterPro" id="IPR018359">
    <property type="entry name" value="Bromodomain_CS"/>
</dbReference>
<dbReference type="Ensembl" id="ENSMMDT00005042312.1">
    <property type="protein sequence ID" value="ENSMMDP00005041466.1"/>
    <property type="gene ID" value="ENSMMDG00005019145.1"/>
</dbReference>
<dbReference type="SUPFAM" id="SSF47370">
    <property type="entry name" value="Bromodomain"/>
    <property type="match status" value="2"/>
</dbReference>
<feature type="compositionally biased region" description="Basic and acidic residues" evidence="4">
    <location>
        <begin position="399"/>
        <end position="409"/>
    </location>
</feature>
<dbReference type="Proteomes" id="UP000472263">
    <property type="component" value="Chromosome 12"/>
</dbReference>
<feature type="compositionally biased region" description="Low complexity" evidence="4">
    <location>
        <begin position="378"/>
        <end position="395"/>
    </location>
</feature>
<reference evidence="6" key="2">
    <citation type="submission" date="2025-08" db="UniProtKB">
        <authorList>
            <consortium name="Ensembl"/>
        </authorList>
    </citation>
    <scope>IDENTIFICATION</scope>
</reference>
<dbReference type="Pfam" id="PF00439">
    <property type="entry name" value="Bromodomain"/>
    <property type="match status" value="2"/>
</dbReference>
<accession>A0A668A916</accession>
<evidence type="ECO:0000313" key="7">
    <source>
        <dbReference type="Proteomes" id="UP000472263"/>
    </source>
</evidence>
<dbReference type="InterPro" id="IPR001487">
    <property type="entry name" value="Bromodomain"/>
</dbReference>
<dbReference type="PROSITE" id="PS50014">
    <property type="entry name" value="BROMODOMAIN_2"/>
    <property type="match status" value="2"/>
</dbReference>
<keyword evidence="7" id="KW-1185">Reference proteome</keyword>
<dbReference type="GO" id="GO:0005634">
    <property type="term" value="C:nucleus"/>
    <property type="evidence" value="ECO:0007669"/>
    <property type="project" value="TreeGrafter"/>
</dbReference>
<dbReference type="PRINTS" id="PR00503">
    <property type="entry name" value="BROMODOMAIN"/>
</dbReference>
<dbReference type="PANTHER" id="PTHR22880">
    <property type="entry name" value="FALZ-RELATED BROMODOMAIN-CONTAINING PROTEINS"/>
    <property type="match status" value="1"/>
</dbReference>
<dbReference type="InterPro" id="IPR036427">
    <property type="entry name" value="Bromodomain-like_sf"/>
</dbReference>
<feature type="region of interest" description="Disordered" evidence="4">
    <location>
        <begin position="1"/>
        <end position="24"/>
    </location>
</feature>
<feature type="compositionally biased region" description="Polar residues" evidence="4">
    <location>
        <begin position="209"/>
        <end position="223"/>
    </location>
</feature>
<dbReference type="FunFam" id="1.20.920.10:FF:000002">
    <property type="entry name" value="Bromodomain-containing protein 4"/>
    <property type="match status" value="1"/>
</dbReference>
<dbReference type="InterPro" id="IPR050935">
    <property type="entry name" value="Bromo_chromatin_reader"/>
</dbReference>
<evidence type="ECO:0000256" key="4">
    <source>
        <dbReference type="SAM" id="MobiDB-lite"/>
    </source>
</evidence>
<feature type="compositionally biased region" description="Basic residues" evidence="4">
    <location>
        <begin position="197"/>
        <end position="207"/>
    </location>
</feature>
<feature type="region of interest" description="Disordered" evidence="4">
    <location>
        <begin position="148"/>
        <end position="178"/>
    </location>
</feature>
<reference evidence="6" key="1">
    <citation type="submission" date="2019-06" db="EMBL/GenBank/DDBJ databases">
        <authorList>
            <consortium name="Wellcome Sanger Institute Data Sharing"/>
        </authorList>
    </citation>
    <scope>NUCLEOTIDE SEQUENCE [LARGE SCALE GENOMIC DNA]</scope>
</reference>
<reference evidence="6" key="3">
    <citation type="submission" date="2025-09" db="UniProtKB">
        <authorList>
            <consortium name="Ensembl"/>
        </authorList>
    </citation>
    <scope>IDENTIFICATION</scope>
</reference>
<dbReference type="Gene3D" id="1.20.920.10">
    <property type="entry name" value="Bromodomain-like"/>
    <property type="match status" value="2"/>
</dbReference>
<keyword evidence="1" id="KW-0677">Repeat</keyword>
<dbReference type="SMART" id="SM00297">
    <property type="entry name" value="BROMO"/>
    <property type="match status" value="2"/>
</dbReference>
<organism evidence="6 7">
    <name type="scientific">Myripristis murdjan</name>
    <name type="common">pinecone soldierfish</name>
    <dbReference type="NCBI Taxonomy" id="586833"/>
    <lineage>
        <taxon>Eukaryota</taxon>
        <taxon>Metazoa</taxon>
        <taxon>Chordata</taxon>
        <taxon>Craniata</taxon>
        <taxon>Vertebrata</taxon>
        <taxon>Euteleostomi</taxon>
        <taxon>Actinopterygii</taxon>
        <taxon>Neopterygii</taxon>
        <taxon>Teleostei</taxon>
        <taxon>Neoteleostei</taxon>
        <taxon>Acanthomorphata</taxon>
        <taxon>Holocentriformes</taxon>
        <taxon>Holocentridae</taxon>
        <taxon>Myripristis</taxon>
    </lineage>
</organism>
<dbReference type="FunFam" id="1.20.920.10:FF:000003">
    <property type="entry name" value="Bromodomain-containing protein 2"/>
    <property type="match status" value="1"/>
</dbReference>
<evidence type="ECO:0000256" key="1">
    <source>
        <dbReference type="ARBA" id="ARBA00022737"/>
    </source>
</evidence>
<dbReference type="InterPro" id="IPR043508">
    <property type="entry name" value="Bromo_Brdt_I"/>
</dbReference>
<name>A0A668A916_9TELE</name>
<dbReference type="GeneTree" id="ENSGT00940000153385"/>
<dbReference type="PANTHER" id="PTHR22880:SF246">
    <property type="entry name" value="BROMODOMAIN-CONTAINING PROTEIN 3"/>
    <property type="match status" value="1"/>
</dbReference>
<dbReference type="InParanoid" id="A0A668A916"/>
<feature type="domain" description="Bromo" evidence="5">
    <location>
        <begin position="53"/>
        <end position="125"/>
    </location>
</feature>
<dbReference type="PROSITE" id="PS00633">
    <property type="entry name" value="BROMODOMAIN_1"/>
    <property type="match status" value="2"/>
</dbReference>
<evidence type="ECO:0000313" key="6">
    <source>
        <dbReference type="Ensembl" id="ENSMMDP00005041466.1"/>
    </source>
</evidence>
<protein>
    <submittedName>
        <fullName evidence="6">Bromodomain containing 3</fullName>
    </submittedName>
</protein>
<sequence>MSAATSRAATMIHSPDSTQIVNPRPPEVISLTKPGRNTNQLQFMKNVVLKALWRHEQAWPFYQPVDAIRLGLPDYYEIIKSPMDLGTIKKRLENNYYWSATECMEDFNTMFTNCYQYNNPTDDIVMMALSLEMVFWKKIANIAPGERELLSPAPKGKSKRNITPGGQDAAVTSSMPPVSQTGLNSTYSALDQSHQTTMKKKGLKRKANAVTSTTSSFSGTPESQPRCGTVGWAAKTLRKNFGERELAQHETNLDGLSEQLEYCDGILNEMLSKKHAACARPFYEPVDAEALGLCDYHDIIKYPMDLSTVKKKMDGREYQDAQSFAADVRLIFSNCYKYNSADHDRIARARKLQAVFENRFANMPDELVDPCSPVGCGVTGSTTPTGSSGSSSLDSSDTEVEHAARHPELQEHVSAEELGLSASFYTKPTLKSQPATPSLPLRLGVEGTAVLVALFPLPCKPHFLDFIKSSKPMRGQGEIFASWRIKSV</sequence>